<evidence type="ECO:0000256" key="2">
    <source>
        <dbReference type="ARBA" id="ARBA00022692"/>
    </source>
</evidence>
<dbReference type="Proteomes" id="UP000266673">
    <property type="component" value="Unassembled WGS sequence"/>
</dbReference>
<name>A0A397UEX1_9GLOM</name>
<protein>
    <recommendedName>
        <fullName evidence="6">Ion transport domain-containing protein</fullName>
    </recommendedName>
</protein>
<feature type="transmembrane region" description="Helical" evidence="5">
    <location>
        <begin position="131"/>
        <end position="148"/>
    </location>
</feature>
<evidence type="ECO:0000256" key="3">
    <source>
        <dbReference type="ARBA" id="ARBA00022989"/>
    </source>
</evidence>
<sequence>MCSFLIVSTIAEDISWNNTKILLLATIIFGLLHFSFEIRHFIHRPMSYISSPWNWFAQKIFSFLIILSILILAFAHSFHLLLRPTTKYSYNQPSSTNDSNNPWNLVPTYDIVSSNGTIEGSSVIEAPSNNTNLFSTFGTSILAVYFMLTGDTNAVSSWGLTTNWALSIFLVLFSFFTTIYLLNLFIGLLSMAIVETNNEESFLQLRGEILSEIELFWMLPYQRRKTNWFPNILYLFYLLFD</sequence>
<accession>A0A397UEX1</accession>
<dbReference type="InterPro" id="IPR005821">
    <property type="entry name" value="Ion_trans_dom"/>
</dbReference>
<feature type="transmembrane region" description="Helical" evidence="5">
    <location>
        <begin position="168"/>
        <end position="194"/>
    </location>
</feature>
<reference evidence="7 8" key="1">
    <citation type="submission" date="2018-06" db="EMBL/GenBank/DDBJ databases">
        <title>Comparative genomics reveals the genomic features of Rhizophagus irregularis, R. cerebriforme, R. diaphanum and Gigaspora rosea, and their symbiotic lifestyle signature.</title>
        <authorList>
            <person name="Morin E."/>
            <person name="San Clemente H."/>
            <person name="Chen E.C.H."/>
            <person name="De La Providencia I."/>
            <person name="Hainaut M."/>
            <person name="Kuo A."/>
            <person name="Kohler A."/>
            <person name="Murat C."/>
            <person name="Tang N."/>
            <person name="Roy S."/>
            <person name="Loubradou J."/>
            <person name="Henrissat B."/>
            <person name="Grigoriev I.V."/>
            <person name="Corradi N."/>
            <person name="Roux C."/>
            <person name="Martin F.M."/>
        </authorList>
    </citation>
    <scope>NUCLEOTIDE SEQUENCE [LARGE SCALE GENOMIC DNA]</scope>
    <source>
        <strain evidence="7 8">DAOM 194757</strain>
    </source>
</reference>
<dbReference type="Pfam" id="PF00520">
    <property type="entry name" value="Ion_trans"/>
    <property type="match status" value="1"/>
</dbReference>
<feature type="transmembrane region" description="Helical" evidence="5">
    <location>
        <begin position="60"/>
        <end position="82"/>
    </location>
</feature>
<evidence type="ECO:0000256" key="1">
    <source>
        <dbReference type="ARBA" id="ARBA00004141"/>
    </source>
</evidence>
<dbReference type="AlphaFoldDB" id="A0A397UEX1"/>
<dbReference type="EMBL" id="QKWP01001941">
    <property type="protein sequence ID" value="RIB05666.1"/>
    <property type="molecule type" value="Genomic_DNA"/>
</dbReference>
<evidence type="ECO:0000256" key="5">
    <source>
        <dbReference type="SAM" id="Phobius"/>
    </source>
</evidence>
<proteinExistence type="predicted"/>
<evidence type="ECO:0000313" key="7">
    <source>
        <dbReference type="EMBL" id="RIB05666.1"/>
    </source>
</evidence>
<dbReference type="GO" id="GO:0005216">
    <property type="term" value="F:monoatomic ion channel activity"/>
    <property type="evidence" value="ECO:0007669"/>
    <property type="project" value="InterPro"/>
</dbReference>
<keyword evidence="2 5" id="KW-0812">Transmembrane</keyword>
<keyword evidence="3 5" id="KW-1133">Transmembrane helix</keyword>
<feature type="transmembrane region" description="Helical" evidence="5">
    <location>
        <begin position="21"/>
        <end position="40"/>
    </location>
</feature>
<gene>
    <name evidence="7" type="ORF">C2G38_576697</name>
</gene>
<keyword evidence="8" id="KW-1185">Reference proteome</keyword>
<organism evidence="7 8">
    <name type="scientific">Gigaspora rosea</name>
    <dbReference type="NCBI Taxonomy" id="44941"/>
    <lineage>
        <taxon>Eukaryota</taxon>
        <taxon>Fungi</taxon>
        <taxon>Fungi incertae sedis</taxon>
        <taxon>Mucoromycota</taxon>
        <taxon>Glomeromycotina</taxon>
        <taxon>Glomeromycetes</taxon>
        <taxon>Diversisporales</taxon>
        <taxon>Gigasporaceae</taxon>
        <taxon>Gigaspora</taxon>
    </lineage>
</organism>
<dbReference type="Gene3D" id="1.10.287.70">
    <property type="match status" value="1"/>
</dbReference>
<feature type="domain" description="Ion transport" evidence="6">
    <location>
        <begin position="58"/>
        <end position="200"/>
    </location>
</feature>
<comment type="caution">
    <text evidence="7">The sequence shown here is derived from an EMBL/GenBank/DDBJ whole genome shotgun (WGS) entry which is preliminary data.</text>
</comment>
<evidence type="ECO:0000256" key="4">
    <source>
        <dbReference type="ARBA" id="ARBA00023136"/>
    </source>
</evidence>
<evidence type="ECO:0000259" key="6">
    <source>
        <dbReference type="Pfam" id="PF00520"/>
    </source>
</evidence>
<dbReference type="OrthoDB" id="2352140at2759"/>
<evidence type="ECO:0000313" key="8">
    <source>
        <dbReference type="Proteomes" id="UP000266673"/>
    </source>
</evidence>
<dbReference type="GO" id="GO:0016020">
    <property type="term" value="C:membrane"/>
    <property type="evidence" value="ECO:0007669"/>
    <property type="project" value="UniProtKB-SubCell"/>
</dbReference>
<keyword evidence="4 5" id="KW-0472">Membrane</keyword>
<comment type="subcellular location">
    <subcellularLocation>
        <location evidence="1">Membrane</location>
        <topology evidence="1">Multi-pass membrane protein</topology>
    </subcellularLocation>
</comment>